<gene>
    <name evidence="1" type="ORF">SBAD_LOCUS924</name>
</gene>
<dbReference type="AlphaFoldDB" id="A0A183IBD0"/>
<dbReference type="WBParaSite" id="SBAD_0000095401-mRNA-1">
    <property type="protein sequence ID" value="SBAD_0000095401-mRNA-1"/>
    <property type="gene ID" value="SBAD_0000095401"/>
</dbReference>
<accession>A0A183IBD0</accession>
<evidence type="ECO:0000313" key="3">
    <source>
        <dbReference type="WBParaSite" id="SBAD_0000095401-mRNA-1"/>
    </source>
</evidence>
<evidence type="ECO:0000313" key="2">
    <source>
        <dbReference type="Proteomes" id="UP000270296"/>
    </source>
</evidence>
<sequence>MWCGQNESKVSCNRNSHDVRNPWGITLLSLPGKVYAKVLEGRCSEIVELKIQEEQCGFRTGRSISDYIFALCQIVEKSWEYAQPVCMCFVDLDKAYDRIVVAAAVTTCVTLNETANTHRDGASHQPDLRVRLDSNCPLRFIFFTQARKRQKTKRIRKFMGVRLNGCFAAACRTRRKATVFNTRMLTVDNKLDIQILTCRDTDFSLVLSAFHVHDFRRFAERMLHVRWGADSVLL</sequence>
<reference evidence="3" key="1">
    <citation type="submission" date="2016-06" db="UniProtKB">
        <authorList>
            <consortium name="WormBaseParasite"/>
        </authorList>
    </citation>
    <scope>IDENTIFICATION</scope>
</reference>
<organism evidence="3">
    <name type="scientific">Soboliphyme baturini</name>
    <dbReference type="NCBI Taxonomy" id="241478"/>
    <lineage>
        <taxon>Eukaryota</taxon>
        <taxon>Metazoa</taxon>
        <taxon>Ecdysozoa</taxon>
        <taxon>Nematoda</taxon>
        <taxon>Enoplea</taxon>
        <taxon>Dorylaimia</taxon>
        <taxon>Dioctophymatida</taxon>
        <taxon>Dioctophymatoidea</taxon>
        <taxon>Soboliphymatidae</taxon>
        <taxon>Soboliphyme</taxon>
    </lineage>
</organism>
<evidence type="ECO:0000313" key="1">
    <source>
        <dbReference type="EMBL" id="VDO92650.1"/>
    </source>
</evidence>
<dbReference type="OrthoDB" id="10070415at2759"/>
<keyword evidence="2" id="KW-1185">Reference proteome</keyword>
<dbReference type="PANTHER" id="PTHR47027:SF30">
    <property type="entry name" value="THAP-TYPE DOMAIN-CONTAINING PROTEIN"/>
    <property type="match status" value="1"/>
</dbReference>
<proteinExistence type="predicted"/>
<reference evidence="1 2" key="2">
    <citation type="submission" date="2018-11" db="EMBL/GenBank/DDBJ databases">
        <authorList>
            <consortium name="Pathogen Informatics"/>
        </authorList>
    </citation>
    <scope>NUCLEOTIDE SEQUENCE [LARGE SCALE GENOMIC DNA]</scope>
</reference>
<protein>
    <submittedName>
        <fullName evidence="3">Reverse transcriptase domain-containing protein</fullName>
    </submittedName>
</protein>
<name>A0A183IBD0_9BILA</name>
<dbReference type="PANTHER" id="PTHR47027">
    <property type="entry name" value="REVERSE TRANSCRIPTASE DOMAIN-CONTAINING PROTEIN"/>
    <property type="match status" value="1"/>
</dbReference>
<dbReference type="EMBL" id="UZAM01006661">
    <property type="protein sequence ID" value="VDO92650.1"/>
    <property type="molecule type" value="Genomic_DNA"/>
</dbReference>
<dbReference type="Proteomes" id="UP000270296">
    <property type="component" value="Unassembled WGS sequence"/>
</dbReference>